<comment type="caution">
    <text evidence="2">The sequence shown here is derived from an EMBL/GenBank/DDBJ whole genome shotgun (WGS) entry which is preliminary data.</text>
</comment>
<evidence type="ECO:0000313" key="2">
    <source>
        <dbReference type="EMBL" id="PIT89716.1"/>
    </source>
</evidence>
<accession>A0A2M6WA94</accession>
<feature type="transmembrane region" description="Helical" evidence="1">
    <location>
        <begin position="33"/>
        <end position="53"/>
    </location>
</feature>
<protein>
    <submittedName>
        <fullName evidence="2">Uncharacterized protein</fullName>
    </submittedName>
</protein>
<gene>
    <name evidence="2" type="ORF">COU23_02430</name>
</gene>
<keyword evidence="1" id="KW-0812">Transmembrane</keyword>
<organism evidence="2 3">
    <name type="scientific">Candidatus Kuenenbacteria bacterium CG10_big_fil_rev_8_21_14_0_10_36_11</name>
    <dbReference type="NCBI Taxonomy" id="1974618"/>
    <lineage>
        <taxon>Bacteria</taxon>
        <taxon>Candidatus Kueneniibacteriota</taxon>
    </lineage>
</organism>
<keyword evidence="1" id="KW-0472">Membrane</keyword>
<keyword evidence="1" id="KW-1133">Transmembrane helix</keyword>
<evidence type="ECO:0000313" key="3">
    <source>
        <dbReference type="Proteomes" id="UP000231464"/>
    </source>
</evidence>
<sequence length="96" mass="11079">MDQPNQNQSLEQLLLKIYENTEKTRKYILWGRVMSFIYLILIILPLILAVIYLPPLIQNIVAPYKELLGDDPKAKNLLQQLDKLQTGGLDLEGLMK</sequence>
<proteinExistence type="predicted"/>
<dbReference type="Proteomes" id="UP000231464">
    <property type="component" value="Unassembled WGS sequence"/>
</dbReference>
<dbReference type="AlphaFoldDB" id="A0A2M6WA94"/>
<reference evidence="3" key="1">
    <citation type="submission" date="2017-09" db="EMBL/GenBank/DDBJ databases">
        <title>Depth-based differentiation of microbial function through sediment-hosted aquifers and enrichment of novel symbionts in the deep terrestrial subsurface.</title>
        <authorList>
            <person name="Probst A.J."/>
            <person name="Ladd B."/>
            <person name="Jarett J.K."/>
            <person name="Geller-Mcgrath D.E."/>
            <person name="Sieber C.M.K."/>
            <person name="Emerson J.B."/>
            <person name="Anantharaman K."/>
            <person name="Thomas B.C."/>
            <person name="Malmstrom R."/>
            <person name="Stieglmeier M."/>
            <person name="Klingl A."/>
            <person name="Woyke T."/>
            <person name="Ryan C.M."/>
            <person name="Banfield J.F."/>
        </authorList>
    </citation>
    <scope>NUCLEOTIDE SEQUENCE [LARGE SCALE GENOMIC DNA]</scope>
</reference>
<name>A0A2M6WA94_9BACT</name>
<dbReference type="EMBL" id="PFBP01000039">
    <property type="protein sequence ID" value="PIT89716.1"/>
    <property type="molecule type" value="Genomic_DNA"/>
</dbReference>
<evidence type="ECO:0000256" key="1">
    <source>
        <dbReference type="SAM" id="Phobius"/>
    </source>
</evidence>